<dbReference type="CDD" id="cd22268">
    <property type="entry name" value="DPBB_RlpA-like"/>
    <property type="match status" value="1"/>
</dbReference>
<dbReference type="GO" id="GO:0000270">
    <property type="term" value="P:peptidoglycan metabolic process"/>
    <property type="evidence" value="ECO:0007669"/>
    <property type="project" value="UniProtKB-UniRule"/>
</dbReference>
<dbReference type="FunFam" id="2.40.40.10:FF:000003">
    <property type="entry name" value="Endolytic peptidoglycan transglycosylase RlpA"/>
    <property type="match status" value="1"/>
</dbReference>
<dbReference type="HAMAP" id="MF_02071">
    <property type="entry name" value="RlpA"/>
    <property type="match status" value="1"/>
</dbReference>
<name>A0A2U8GXR3_9RHOO</name>
<evidence type="ECO:0000256" key="4">
    <source>
        <dbReference type="HAMAP-Rule" id="MF_02071"/>
    </source>
</evidence>
<dbReference type="Gene3D" id="3.30.70.1070">
    <property type="entry name" value="Sporulation related repeat"/>
    <property type="match status" value="1"/>
</dbReference>
<organism evidence="8 9">
    <name type="scientific">Parazoarcus communis</name>
    <dbReference type="NCBI Taxonomy" id="41977"/>
    <lineage>
        <taxon>Bacteria</taxon>
        <taxon>Pseudomonadati</taxon>
        <taxon>Pseudomonadota</taxon>
        <taxon>Betaproteobacteria</taxon>
        <taxon>Rhodocyclales</taxon>
        <taxon>Zoogloeaceae</taxon>
        <taxon>Parazoarcus</taxon>
    </lineage>
</organism>
<dbReference type="PANTHER" id="PTHR34183:SF1">
    <property type="entry name" value="ENDOLYTIC PEPTIDOGLYCAN TRANSGLYCOSYLASE RLPA"/>
    <property type="match status" value="1"/>
</dbReference>
<dbReference type="InterPro" id="IPR007730">
    <property type="entry name" value="SPOR-like_dom"/>
</dbReference>
<evidence type="ECO:0000256" key="6">
    <source>
        <dbReference type="SAM" id="MobiDB-lite"/>
    </source>
</evidence>
<dbReference type="SUPFAM" id="SSF50685">
    <property type="entry name" value="Barwin-like endoglucanases"/>
    <property type="match status" value="1"/>
</dbReference>
<dbReference type="EC" id="4.2.2.-" evidence="4"/>
<keyword evidence="8" id="KW-0449">Lipoprotein</keyword>
<dbReference type="Proteomes" id="UP000244930">
    <property type="component" value="Chromosome"/>
</dbReference>
<dbReference type="InterPro" id="IPR012997">
    <property type="entry name" value="RplA"/>
</dbReference>
<dbReference type="PROSITE" id="PS51724">
    <property type="entry name" value="SPOR"/>
    <property type="match status" value="1"/>
</dbReference>
<gene>
    <name evidence="4" type="primary">rlpA</name>
    <name evidence="8" type="ORF">CEW83_15220</name>
</gene>
<dbReference type="Pfam" id="PF03330">
    <property type="entry name" value="DPBB_1"/>
    <property type="match status" value="1"/>
</dbReference>
<comment type="similarity">
    <text evidence="4 5">Belongs to the RlpA family.</text>
</comment>
<dbReference type="GO" id="GO:0071555">
    <property type="term" value="P:cell wall organization"/>
    <property type="evidence" value="ECO:0007669"/>
    <property type="project" value="UniProtKB-KW"/>
</dbReference>
<dbReference type="Pfam" id="PF05036">
    <property type="entry name" value="SPOR"/>
    <property type="match status" value="1"/>
</dbReference>
<evidence type="ECO:0000259" key="7">
    <source>
        <dbReference type="PROSITE" id="PS51724"/>
    </source>
</evidence>
<evidence type="ECO:0000256" key="1">
    <source>
        <dbReference type="ARBA" id="ARBA00022729"/>
    </source>
</evidence>
<dbReference type="PANTHER" id="PTHR34183">
    <property type="entry name" value="ENDOLYTIC PEPTIDOGLYCAN TRANSGLYCOSYLASE RLPA"/>
    <property type="match status" value="1"/>
</dbReference>
<sequence length="338" mass="36510">MILNMRFACAAARETMSCRGHYTAALLAAATLLLSACGQTPVRTPGSQAQTPDAGQTASSAKSGRRGGGYYKDDGPHDNPPSNLEAVPDASPRLEPLHRFANRPYNVFGQDYVPLTALAPYRERGRASWYGRRFHGKPTSSGEPYDMYAMTAAHPTLPIPSYARVTSLATGNSVVVRINDRGPFHKDRLMDLSYTAAYKLGYINQGSTEVEVEQILPDELPMVASDDPVPPMTNREPPQPVATPAVVAPRPHEPVQQLSAAGSGVFLQLGAFSSFDNAEGFRATIEAQMSAFADRLELFADGSRFRLHAGPYASVDEARSAADRIAAALKMQPFVVVR</sequence>
<evidence type="ECO:0000256" key="3">
    <source>
        <dbReference type="ARBA" id="ARBA00023316"/>
    </source>
</evidence>
<proteinExistence type="inferred from homology"/>
<feature type="domain" description="SPOR" evidence="7">
    <location>
        <begin position="259"/>
        <end position="338"/>
    </location>
</feature>
<keyword evidence="3 4" id="KW-0961">Cell wall biogenesis/degradation</keyword>
<evidence type="ECO:0000256" key="2">
    <source>
        <dbReference type="ARBA" id="ARBA00023239"/>
    </source>
</evidence>
<evidence type="ECO:0000256" key="5">
    <source>
        <dbReference type="RuleBase" id="RU003495"/>
    </source>
</evidence>
<dbReference type="EMBL" id="CP022187">
    <property type="protein sequence ID" value="AWI77756.1"/>
    <property type="molecule type" value="Genomic_DNA"/>
</dbReference>
<dbReference type="InterPro" id="IPR034718">
    <property type="entry name" value="RlpA"/>
</dbReference>
<keyword evidence="9" id="KW-1185">Reference proteome</keyword>
<keyword evidence="1" id="KW-0732">Signal</keyword>
<accession>A0A2U8GXR3</accession>
<dbReference type="InterPro" id="IPR036680">
    <property type="entry name" value="SPOR-like_sf"/>
</dbReference>
<reference evidence="8 9" key="1">
    <citation type="submission" date="2017-06" db="EMBL/GenBank/DDBJ databases">
        <title>Azoarcus.</title>
        <authorList>
            <person name="Woo J.-H."/>
            <person name="Kim H.-S."/>
        </authorList>
    </citation>
    <scope>NUCLEOTIDE SEQUENCE [LARGE SCALE GENOMIC DNA]</scope>
    <source>
        <strain evidence="8 9">TSPY31</strain>
    </source>
</reference>
<dbReference type="AlphaFoldDB" id="A0A2U8GXR3"/>
<keyword evidence="2 4" id="KW-0456">Lyase</keyword>
<dbReference type="Gene3D" id="2.40.40.10">
    <property type="entry name" value="RlpA-like domain"/>
    <property type="match status" value="1"/>
</dbReference>
<protein>
    <recommendedName>
        <fullName evidence="4">Endolytic peptidoglycan transglycosylase RlpA</fullName>
        <ecNumber evidence="4">4.2.2.-</ecNumber>
    </recommendedName>
</protein>
<dbReference type="KEGG" id="acom:CEW83_15220"/>
<comment type="function">
    <text evidence="4">Lytic transglycosylase with a strong preference for naked glycan strands that lack stem peptides.</text>
</comment>
<dbReference type="InterPro" id="IPR009009">
    <property type="entry name" value="RlpA-like_DPBB"/>
</dbReference>
<dbReference type="InterPro" id="IPR036908">
    <property type="entry name" value="RlpA-like_sf"/>
</dbReference>
<dbReference type="GO" id="GO:0042834">
    <property type="term" value="F:peptidoglycan binding"/>
    <property type="evidence" value="ECO:0007669"/>
    <property type="project" value="InterPro"/>
</dbReference>
<dbReference type="SUPFAM" id="SSF110997">
    <property type="entry name" value="Sporulation related repeat"/>
    <property type="match status" value="1"/>
</dbReference>
<evidence type="ECO:0000313" key="9">
    <source>
        <dbReference type="Proteomes" id="UP000244930"/>
    </source>
</evidence>
<feature type="region of interest" description="Disordered" evidence="6">
    <location>
        <begin position="41"/>
        <end position="89"/>
    </location>
</feature>
<feature type="compositionally biased region" description="Polar residues" evidence="6">
    <location>
        <begin position="41"/>
        <end position="57"/>
    </location>
</feature>
<dbReference type="GO" id="GO:0008932">
    <property type="term" value="F:lytic endotransglycosylase activity"/>
    <property type="evidence" value="ECO:0007669"/>
    <property type="project" value="UniProtKB-UniRule"/>
</dbReference>
<dbReference type="NCBIfam" id="TIGR00413">
    <property type="entry name" value="rlpA"/>
    <property type="match status" value="1"/>
</dbReference>
<evidence type="ECO:0000313" key="8">
    <source>
        <dbReference type="EMBL" id="AWI77756.1"/>
    </source>
</evidence>